<keyword evidence="1" id="KW-0723">Serine/threonine-protein kinase</keyword>
<sequence length="181" mass="20418">MALSDHSLLDAVSSLGRPVITDFGLSVFGDKAPHNYPIQPNGFRAPEVIIGANWDYSVDIWNLGALIWELLCGTGPFDYSTSSTDSSYSEEKHLASIISMIGSPPEDLLKRGIRSSRYFEHDGQFKFSGLVSKEQGFEKRLTVIKGDEKQMFLNFVSRMLRWRPEERGTAQELLSDPWLKE</sequence>
<keyword evidence="5" id="KW-0067">ATP-binding</keyword>
<accession>A0A9W9RLH3</accession>
<dbReference type="Gene3D" id="1.10.510.10">
    <property type="entry name" value="Transferase(Phosphotransferase) domain 1"/>
    <property type="match status" value="1"/>
</dbReference>
<evidence type="ECO:0000256" key="1">
    <source>
        <dbReference type="ARBA" id="ARBA00022527"/>
    </source>
</evidence>
<dbReference type="PROSITE" id="PS50011">
    <property type="entry name" value="PROTEIN_KINASE_DOM"/>
    <property type="match status" value="1"/>
</dbReference>
<dbReference type="InterPro" id="IPR051175">
    <property type="entry name" value="CLK_kinases"/>
</dbReference>
<keyword evidence="3" id="KW-0547">Nucleotide-binding</keyword>
<dbReference type="GO" id="GO:0005524">
    <property type="term" value="F:ATP binding"/>
    <property type="evidence" value="ECO:0007669"/>
    <property type="project" value="UniProtKB-KW"/>
</dbReference>
<evidence type="ECO:0000256" key="5">
    <source>
        <dbReference type="ARBA" id="ARBA00022840"/>
    </source>
</evidence>
<gene>
    <name evidence="7" type="ORF">N7541_003230</name>
</gene>
<keyword evidence="8" id="KW-1185">Reference proteome</keyword>
<dbReference type="PANTHER" id="PTHR45646">
    <property type="entry name" value="SERINE/THREONINE-PROTEIN KINASE DOA-RELATED"/>
    <property type="match status" value="1"/>
</dbReference>
<evidence type="ECO:0000313" key="8">
    <source>
        <dbReference type="Proteomes" id="UP001148299"/>
    </source>
</evidence>
<dbReference type="GO" id="GO:0005634">
    <property type="term" value="C:nucleus"/>
    <property type="evidence" value="ECO:0007669"/>
    <property type="project" value="TreeGrafter"/>
</dbReference>
<evidence type="ECO:0000256" key="2">
    <source>
        <dbReference type="ARBA" id="ARBA00022679"/>
    </source>
</evidence>
<evidence type="ECO:0000313" key="7">
    <source>
        <dbReference type="EMBL" id="KAJ5362386.1"/>
    </source>
</evidence>
<name>A0A9W9RLH3_PENBR</name>
<dbReference type="Proteomes" id="UP001148299">
    <property type="component" value="Unassembled WGS sequence"/>
</dbReference>
<keyword evidence="2" id="KW-0808">Transferase</keyword>
<dbReference type="SUPFAM" id="SSF56112">
    <property type="entry name" value="Protein kinase-like (PK-like)"/>
    <property type="match status" value="1"/>
</dbReference>
<dbReference type="Pfam" id="PF00069">
    <property type="entry name" value="Pkinase"/>
    <property type="match status" value="1"/>
</dbReference>
<dbReference type="AlphaFoldDB" id="A0A9W9RLH3"/>
<feature type="domain" description="Protein kinase" evidence="6">
    <location>
        <begin position="1"/>
        <end position="179"/>
    </location>
</feature>
<dbReference type="InterPro" id="IPR000719">
    <property type="entry name" value="Prot_kinase_dom"/>
</dbReference>
<evidence type="ECO:0000256" key="4">
    <source>
        <dbReference type="ARBA" id="ARBA00022777"/>
    </source>
</evidence>
<proteinExistence type="predicted"/>
<reference evidence="7" key="1">
    <citation type="submission" date="2022-12" db="EMBL/GenBank/DDBJ databases">
        <authorList>
            <person name="Petersen C."/>
        </authorList>
    </citation>
    <scope>NUCLEOTIDE SEQUENCE</scope>
    <source>
        <strain evidence="7">IBT 35675</strain>
    </source>
</reference>
<reference evidence="7" key="2">
    <citation type="journal article" date="2023" name="IMA Fungus">
        <title>Comparative genomic study of the Penicillium genus elucidates a diverse pangenome and 15 lateral gene transfer events.</title>
        <authorList>
            <person name="Petersen C."/>
            <person name="Sorensen T."/>
            <person name="Nielsen M.R."/>
            <person name="Sondergaard T.E."/>
            <person name="Sorensen J.L."/>
            <person name="Fitzpatrick D.A."/>
            <person name="Frisvad J.C."/>
            <person name="Nielsen K.L."/>
        </authorList>
    </citation>
    <scope>NUCLEOTIDE SEQUENCE</scope>
    <source>
        <strain evidence="7">IBT 35675</strain>
    </source>
</reference>
<dbReference type="InterPro" id="IPR011009">
    <property type="entry name" value="Kinase-like_dom_sf"/>
</dbReference>
<dbReference type="GO" id="GO:0004674">
    <property type="term" value="F:protein serine/threonine kinase activity"/>
    <property type="evidence" value="ECO:0007669"/>
    <property type="project" value="UniProtKB-KW"/>
</dbReference>
<keyword evidence="4" id="KW-0418">Kinase</keyword>
<protein>
    <recommendedName>
        <fullName evidence="6">Protein kinase domain-containing protein</fullName>
    </recommendedName>
</protein>
<evidence type="ECO:0000256" key="3">
    <source>
        <dbReference type="ARBA" id="ARBA00022741"/>
    </source>
</evidence>
<organism evidence="7 8">
    <name type="scientific">Penicillium brevicompactum</name>
    <dbReference type="NCBI Taxonomy" id="5074"/>
    <lineage>
        <taxon>Eukaryota</taxon>
        <taxon>Fungi</taxon>
        <taxon>Dikarya</taxon>
        <taxon>Ascomycota</taxon>
        <taxon>Pezizomycotina</taxon>
        <taxon>Eurotiomycetes</taxon>
        <taxon>Eurotiomycetidae</taxon>
        <taxon>Eurotiales</taxon>
        <taxon>Aspergillaceae</taxon>
        <taxon>Penicillium</taxon>
    </lineage>
</organism>
<dbReference type="PANTHER" id="PTHR45646:SF11">
    <property type="entry name" value="SERINE_THREONINE-PROTEIN KINASE DOA"/>
    <property type="match status" value="1"/>
</dbReference>
<dbReference type="GO" id="GO:0043484">
    <property type="term" value="P:regulation of RNA splicing"/>
    <property type="evidence" value="ECO:0007669"/>
    <property type="project" value="TreeGrafter"/>
</dbReference>
<dbReference type="SMART" id="SM00220">
    <property type="entry name" value="S_TKc"/>
    <property type="match status" value="1"/>
</dbReference>
<evidence type="ECO:0000259" key="6">
    <source>
        <dbReference type="PROSITE" id="PS50011"/>
    </source>
</evidence>
<comment type="caution">
    <text evidence="7">The sequence shown here is derived from an EMBL/GenBank/DDBJ whole genome shotgun (WGS) entry which is preliminary data.</text>
</comment>
<dbReference type="EMBL" id="JAPZBR010000002">
    <property type="protein sequence ID" value="KAJ5362386.1"/>
    <property type="molecule type" value="Genomic_DNA"/>
</dbReference>